<name>A0AAD1X751_EUPCR</name>
<keyword evidence="3" id="KW-1185">Reference proteome</keyword>
<dbReference type="EMBL" id="CAMPGE010002443">
    <property type="protein sequence ID" value="CAI2361247.1"/>
    <property type="molecule type" value="Genomic_DNA"/>
</dbReference>
<keyword evidence="1" id="KW-0812">Transmembrane</keyword>
<keyword evidence="1" id="KW-0472">Membrane</keyword>
<feature type="transmembrane region" description="Helical" evidence="1">
    <location>
        <begin position="12"/>
        <end position="32"/>
    </location>
</feature>
<gene>
    <name evidence="2" type="ORF">ECRASSUSDP1_LOCUS2557</name>
</gene>
<proteinExistence type="predicted"/>
<reference evidence="2" key="1">
    <citation type="submission" date="2023-07" db="EMBL/GenBank/DDBJ databases">
        <authorList>
            <consortium name="AG Swart"/>
            <person name="Singh M."/>
            <person name="Singh A."/>
            <person name="Seah K."/>
            <person name="Emmerich C."/>
        </authorList>
    </citation>
    <scope>NUCLEOTIDE SEQUENCE</scope>
    <source>
        <strain evidence="2">DP1</strain>
    </source>
</reference>
<protein>
    <submittedName>
        <fullName evidence="2">Uncharacterized protein</fullName>
    </submittedName>
</protein>
<organism evidence="2 3">
    <name type="scientific">Euplotes crassus</name>
    <dbReference type="NCBI Taxonomy" id="5936"/>
    <lineage>
        <taxon>Eukaryota</taxon>
        <taxon>Sar</taxon>
        <taxon>Alveolata</taxon>
        <taxon>Ciliophora</taxon>
        <taxon>Intramacronucleata</taxon>
        <taxon>Spirotrichea</taxon>
        <taxon>Hypotrichia</taxon>
        <taxon>Euplotida</taxon>
        <taxon>Euplotidae</taxon>
        <taxon>Moneuplotes</taxon>
    </lineage>
</organism>
<evidence type="ECO:0000313" key="3">
    <source>
        <dbReference type="Proteomes" id="UP001295684"/>
    </source>
</evidence>
<evidence type="ECO:0000313" key="2">
    <source>
        <dbReference type="EMBL" id="CAI2361247.1"/>
    </source>
</evidence>
<evidence type="ECO:0000256" key="1">
    <source>
        <dbReference type="SAM" id="Phobius"/>
    </source>
</evidence>
<dbReference type="Proteomes" id="UP001295684">
    <property type="component" value="Unassembled WGS sequence"/>
</dbReference>
<accession>A0AAD1X751</accession>
<dbReference type="AlphaFoldDB" id="A0AAD1X751"/>
<comment type="caution">
    <text evidence="2">The sequence shown here is derived from an EMBL/GenBank/DDBJ whole genome shotgun (WGS) entry which is preliminary data.</text>
</comment>
<sequence length="395" mass="46001">MEIIEMAMSLVYNLTSVLAGFLMIAGCFWILNRRKMEKGRLRSERVGKKANLNQVSEVLKSLYNIEEDLDGNLTLQKLPSKEMNSDNQHGCSQSKILLNDSNKTIEKGESVTRKLCDWTMHKITQISKKNNVSNRVKSIQEFIKFKMCILYFEVSDSEIKEESKEIGNLKNKEETCINQMNFLLQEGLRYTIKLRKVNLKTAISGSIRYHSLKIPYHQQSLDDIHPWKLLERILYTLLYIIIKKSKLSEEILLHSFDLDENLGKFPQYKIGLQSVLSELEEEHKYSMDNYLFMSIQADCLKNKDLNLASLINNCKKSLKKYDGSLLFHRQEEHRYPDQLPEVTGILNALDPVILIAIPFERYKKMTYEDWSPDSIMEGGMVQNPKIFENHDTLLN</sequence>
<keyword evidence="1" id="KW-1133">Transmembrane helix</keyword>